<sequence length="117" mass="12490">MEQSCGSSDVSDGDIMVAAILLELPGLISQSHSLHRTWGSKGKRSTSQSKLAIALKQSPPPPQHQSSSPPSKLAGSTYETLTSSPATPLSFPPSDSDEKPFHPPKPKPHLNNLRKVL</sequence>
<dbReference type="EMBL" id="JBBPBN010000646">
    <property type="protein sequence ID" value="KAK8483511.1"/>
    <property type="molecule type" value="Genomic_DNA"/>
</dbReference>
<accession>A0ABR1ZS31</accession>
<dbReference type="PANTHER" id="PTHR37614:SF2">
    <property type="entry name" value="OS02G0121400 PROTEIN"/>
    <property type="match status" value="1"/>
</dbReference>
<keyword evidence="3" id="KW-1185">Reference proteome</keyword>
<proteinExistence type="predicted"/>
<protein>
    <submittedName>
        <fullName evidence="2">Uncharacterized protein</fullName>
    </submittedName>
</protein>
<dbReference type="PANTHER" id="PTHR37614">
    <property type="entry name" value="OS02G0121400 PROTEIN"/>
    <property type="match status" value="1"/>
</dbReference>
<gene>
    <name evidence="2" type="ORF">V6N11_045159</name>
</gene>
<name>A0ABR1ZS31_9ROSI</name>
<organism evidence="2 3">
    <name type="scientific">Hibiscus sabdariffa</name>
    <name type="common">roselle</name>
    <dbReference type="NCBI Taxonomy" id="183260"/>
    <lineage>
        <taxon>Eukaryota</taxon>
        <taxon>Viridiplantae</taxon>
        <taxon>Streptophyta</taxon>
        <taxon>Embryophyta</taxon>
        <taxon>Tracheophyta</taxon>
        <taxon>Spermatophyta</taxon>
        <taxon>Magnoliopsida</taxon>
        <taxon>eudicotyledons</taxon>
        <taxon>Gunneridae</taxon>
        <taxon>Pentapetalae</taxon>
        <taxon>rosids</taxon>
        <taxon>malvids</taxon>
        <taxon>Malvales</taxon>
        <taxon>Malvaceae</taxon>
        <taxon>Malvoideae</taxon>
        <taxon>Hibiscus</taxon>
    </lineage>
</organism>
<evidence type="ECO:0000313" key="2">
    <source>
        <dbReference type="EMBL" id="KAK8483511.1"/>
    </source>
</evidence>
<feature type="region of interest" description="Disordered" evidence="1">
    <location>
        <begin position="33"/>
        <end position="117"/>
    </location>
</feature>
<comment type="caution">
    <text evidence="2">The sequence shown here is derived from an EMBL/GenBank/DDBJ whole genome shotgun (WGS) entry which is preliminary data.</text>
</comment>
<evidence type="ECO:0000313" key="3">
    <source>
        <dbReference type="Proteomes" id="UP001396334"/>
    </source>
</evidence>
<dbReference type="Proteomes" id="UP001396334">
    <property type="component" value="Unassembled WGS sequence"/>
</dbReference>
<reference evidence="2 3" key="1">
    <citation type="journal article" date="2024" name="G3 (Bethesda)">
        <title>Genome assembly of Hibiscus sabdariffa L. provides insights into metabolisms of medicinal natural products.</title>
        <authorList>
            <person name="Kim T."/>
        </authorList>
    </citation>
    <scope>NUCLEOTIDE SEQUENCE [LARGE SCALE GENOMIC DNA]</scope>
    <source>
        <strain evidence="2">TK-2024</strain>
        <tissue evidence="2">Old leaves</tissue>
    </source>
</reference>
<feature type="compositionally biased region" description="Polar residues" evidence="1">
    <location>
        <begin position="77"/>
        <end position="87"/>
    </location>
</feature>
<evidence type="ECO:0000256" key="1">
    <source>
        <dbReference type="SAM" id="MobiDB-lite"/>
    </source>
</evidence>